<comment type="caution">
    <text evidence="3">The sequence shown here is derived from an EMBL/GenBank/DDBJ whole genome shotgun (WGS) entry which is preliminary data.</text>
</comment>
<keyword evidence="2" id="KW-0812">Transmembrane</keyword>
<dbReference type="EMBL" id="JAIWYP010000011">
    <property type="protein sequence ID" value="KAH3740173.1"/>
    <property type="molecule type" value="Genomic_DNA"/>
</dbReference>
<gene>
    <name evidence="3" type="ORF">DPMN_046869</name>
</gene>
<protein>
    <submittedName>
        <fullName evidence="3">Uncharacterized protein</fullName>
    </submittedName>
</protein>
<feature type="region of interest" description="Disordered" evidence="1">
    <location>
        <begin position="72"/>
        <end position="91"/>
    </location>
</feature>
<sequence>MGVWGTYICCDSYRPRICTTITDVKTQSPNKDSDGKAIWIAVGVSVSVSVVAIIAISLAICAMIRTNRLEARKPYRQRERTRSENPESKTI</sequence>
<keyword evidence="2" id="KW-1133">Transmembrane helix</keyword>
<evidence type="ECO:0000256" key="2">
    <source>
        <dbReference type="SAM" id="Phobius"/>
    </source>
</evidence>
<reference evidence="3" key="2">
    <citation type="submission" date="2020-11" db="EMBL/GenBank/DDBJ databases">
        <authorList>
            <person name="McCartney M.A."/>
            <person name="Auch B."/>
            <person name="Kono T."/>
            <person name="Mallez S."/>
            <person name="Becker A."/>
            <person name="Gohl D.M."/>
            <person name="Silverstein K.A.T."/>
            <person name="Koren S."/>
            <person name="Bechman K.B."/>
            <person name="Herman A."/>
            <person name="Abrahante J.E."/>
            <person name="Garbe J."/>
        </authorList>
    </citation>
    <scope>NUCLEOTIDE SEQUENCE</scope>
    <source>
        <strain evidence="3">Duluth1</strain>
        <tissue evidence="3">Whole animal</tissue>
    </source>
</reference>
<keyword evidence="2" id="KW-0472">Membrane</keyword>
<evidence type="ECO:0000313" key="4">
    <source>
        <dbReference type="Proteomes" id="UP000828390"/>
    </source>
</evidence>
<evidence type="ECO:0000313" key="3">
    <source>
        <dbReference type="EMBL" id="KAH3740173.1"/>
    </source>
</evidence>
<reference evidence="3" key="1">
    <citation type="journal article" date="2019" name="bioRxiv">
        <title>The Genome of the Zebra Mussel, Dreissena polymorpha: A Resource for Invasive Species Research.</title>
        <authorList>
            <person name="McCartney M.A."/>
            <person name="Auch B."/>
            <person name="Kono T."/>
            <person name="Mallez S."/>
            <person name="Zhang Y."/>
            <person name="Obille A."/>
            <person name="Becker A."/>
            <person name="Abrahante J.E."/>
            <person name="Garbe J."/>
            <person name="Badalamenti J.P."/>
            <person name="Herman A."/>
            <person name="Mangelson H."/>
            <person name="Liachko I."/>
            <person name="Sullivan S."/>
            <person name="Sone E.D."/>
            <person name="Koren S."/>
            <person name="Silverstein K.A.T."/>
            <person name="Beckman K.B."/>
            <person name="Gohl D.M."/>
        </authorList>
    </citation>
    <scope>NUCLEOTIDE SEQUENCE</scope>
    <source>
        <strain evidence="3">Duluth1</strain>
        <tissue evidence="3">Whole animal</tissue>
    </source>
</reference>
<dbReference type="AlphaFoldDB" id="A0A9D4D716"/>
<accession>A0A9D4D716</accession>
<name>A0A9D4D716_DREPO</name>
<keyword evidence="4" id="KW-1185">Reference proteome</keyword>
<proteinExistence type="predicted"/>
<evidence type="ECO:0000256" key="1">
    <source>
        <dbReference type="SAM" id="MobiDB-lite"/>
    </source>
</evidence>
<organism evidence="3 4">
    <name type="scientific">Dreissena polymorpha</name>
    <name type="common">Zebra mussel</name>
    <name type="synonym">Mytilus polymorpha</name>
    <dbReference type="NCBI Taxonomy" id="45954"/>
    <lineage>
        <taxon>Eukaryota</taxon>
        <taxon>Metazoa</taxon>
        <taxon>Spiralia</taxon>
        <taxon>Lophotrochozoa</taxon>
        <taxon>Mollusca</taxon>
        <taxon>Bivalvia</taxon>
        <taxon>Autobranchia</taxon>
        <taxon>Heteroconchia</taxon>
        <taxon>Euheterodonta</taxon>
        <taxon>Imparidentia</taxon>
        <taxon>Neoheterodontei</taxon>
        <taxon>Myida</taxon>
        <taxon>Dreissenoidea</taxon>
        <taxon>Dreissenidae</taxon>
        <taxon>Dreissena</taxon>
    </lineage>
</organism>
<dbReference type="Proteomes" id="UP000828390">
    <property type="component" value="Unassembled WGS sequence"/>
</dbReference>
<feature type="transmembrane region" description="Helical" evidence="2">
    <location>
        <begin position="37"/>
        <end position="64"/>
    </location>
</feature>